<dbReference type="Gene3D" id="2.30.30.930">
    <property type="match status" value="1"/>
</dbReference>
<evidence type="ECO:0000259" key="2">
    <source>
        <dbReference type="Pfam" id="PF18339"/>
    </source>
</evidence>
<sequence>MEGSEGRVQVIYPATGKVRVYSQENAPLRRITFRVGETIEDQEGTERVVDSINDEESVITYCGEGWELPETQLND</sequence>
<protein>
    <submittedName>
        <fullName evidence="3">Uncharacterized protein</fullName>
    </submittedName>
</protein>
<gene>
    <name evidence="3" type="ORF">METZ01_LOCUS259210</name>
</gene>
<feature type="domain" description="RapA N-terminal Tudor like" evidence="2">
    <location>
        <begin position="5"/>
        <end position="31"/>
    </location>
</feature>
<evidence type="ECO:0000259" key="1">
    <source>
        <dbReference type="Pfam" id="PF18337"/>
    </source>
</evidence>
<feature type="non-terminal residue" evidence="3">
    <location>
        <position position="75"/>
    </location>
</feature>
<dbReference type="InterPro" id="IPR040766">
    <property type="entry name" value="Tudor_2_RapA"/>
</dbReference>
<name>A0A382J3A8_9ZZZZ</name>
<reference evidence="3" key="1">
    <citation type="submission" date="2018-05" db="EMBL/GenBank/DDBJ databases">
        <authorList>
            <person name="Lanie J.A."/>
            <person name="Ng W.-L."/>
            <person name="Kazmierczak K.M."/>
            <person name="Andrzejewski T.M."/>
            <person name="Davidsen T.M."/>
            <person name="Wayne K.J."/>
            <person name="Tettelin H."/>
            <person name="Glass J.I."/>
            <person name="Rusch D."/>
            <person name="Podicherti R."/>
            <person name="Tsui H.-C.T."/>
            <person name="Winkler M.E."/>
        </authorList>
    </citation>
    <scope>NUCLEOTIDE SEQUENCE</scope>
</reference>
<dbReference type="Gene3D" id="2.30.30.140">
    <property type="match status" value="1"/>
</dbReference>
<feature type="domain" description="RapA N-terminal Tudor-like" evidence="1">
    <location>
        <begin position="33"/>
        <end position="75"/>
    </location>
</feature>
<evidence type="ECO:0000313" key="3">
    <source>
        <dbReference type="EMBL" id="SVC06356.1"/>
    </source>
</evidence>
<dbReference type="InterPro" id="IPR040765">
    <property type="entry name" value="Tudor_1_RapA"/>
</dbReference>
<dbReference type="EMBL" id="UINC01071451">
    <property type="protein sequence ID" value="SVC06356.1"/>
    <property type="molecule type" value="Genomic_DNA"/>
</dbReference>
<dbReference type="Pfam" id="PF18337">
    <property type="entry name" value="Tudor_RapA"/>
    <property type="match status" value="1"/>
</dbReference>
<dbReference type="Pfam" id="PF18339">
    <property type="entry name" value="Tudor_1_RapA"/>
    <property type="match status" value="1"/>
</dbReference>
<proteinExistence type="predicted"/>
<organism evidence="3">
    <name type="scientific">marine metagenome</name>
    <dbReference type="NCBI Taxonomy" id="408172"/>
    <lineage>
        <taxon>unclassified sequences</taxon>
        <taxon>metagenomes</taxon>
        <taxon>ecological metagenomes</taxon>
    </lineage>
</organism>
<accession>A0A382J3A8</accession>
<dbReference type="AlphaFoldDB" id="A0A382J3A8"/>